<dbReference type="RefSeq" id="WP_126989526.1">
    <property type="nucleotide sequence ID" value="NZ_JTFC01000009.1"/>
</dbReference>
<dbReference type="Proteomes" id="UP000288623">
    <property type="component" value="Unassembled WGS sequence"/>
</dbReference>
<organism evidence="2 3">
    <name type="scientific">Candidatus Kurthia intestinigallinarum</name>
    <dbReference type="NCBI Taxonomy" id="1562256"/>
    <lineage>
        <taxon>Bacteria</taxon>
        <taxon>Bacillati</taxon>
        <taxon>Bacillota</taxon>
        <taxon>Bacilli</taxon>
        <taxon>Bacillales</taxon>
        <taxon>Caryophanaceae</taxon>
        <taxon>Kurthia</taxon>
    </lineage>
</organism>
<evidence type="ECO:0000256" key="1">
    <source>
        <dbReference type="SAM" id="SignalP"/>
    </source>
</evidence>
<proteinExistence type="predicted"/>
<reference evidence="2 3" key="1">
    <citation type="submission" date="2014-11" db="EMBL/GenBank/DDBJ databases">
        <title>Genome sequence and analysis of novel Kurthia sp.</title>
        <authorList>
            <person name="Lawson J.N."/>
            <person name="Gonzalez J.E."/>
            <person name="Rinauldi L."/>
            <person name="Xuan Z."/>
            <person name="Firman A."/>
            <person name="Shaddox L."/>
            <person name="Trudeau A."/>
            <person name="Shah S."/>
            <person name="Reiman D."/>
        </authorList>
    </citation>
    <scope>NUCLEOTIDE SEQUENCE [LARGE SCALE GENOMIC DNA]</scope>
    <source>
        <strain evidence="2 3">3B1D</strain>
    </source>
</reference>
<keyword evidence="1" id="KW-0732">Signal</keyword>
<comment type="caution">
    <text evidence="2">The sequence shown here is derived from an EMBL/GenBank/DDBJ whole genome shotgun (WGS) entry which is preliminary data.</text>
</comment>
<protein>
    <recommendedName>
        <fullName evidence="4">Lipoprotein</fullName>
    </recommendedName>
</protein>
<evidence type="ECO:0000313" key="2">
    <source>
        <dbReference type="EMBL" id="RUS57948.1"/>
    </source>
</evidence>
<keyword evidence="3" id="KW-1185">Reference proteome</keyword>
<dbReference type="OrthoDB" id="2455411at2"/>
<name>A0A433RXD7_9BACL</name>
<dbReference type="AlphaFoldDB" id="A0A433RXD7"/>
<feature type="signal peptide" evidence="1">
    <location>
        <begin position="1"/>
        <end position="18"/>
    </location>
</feature>
<evidence type="ECO:0008006" key="4">
    <source>
        <dbReference type="Google" id="ProtNLM"/>
    </source>
</evidence>
<sequence length="144" mass="15983">MKKKSLFAAAALSAVLLAGCGEKAVTSEQVNASKLEDFATEYYNEAKDGKDAGLIVIQNATNQYLYVKDLTDKDGNAVKITDMKFTKENKTRNSNYRVDVTTEKVSDASEGEAIYKFENAKNIETLDFYVDGKRDSVDKVYANH</sequence>
<dbReference type="EMBL" id="JTFC01000009">
    <property type="protein sequence ID" value="RUS57948.1"/>
    <property type="molecule type" value="Genomic_DNA"/>
</dbReference>
<dbReference type="PROSITE" id="PS51257">
    <property type="entry name" value="PROKAR_LIPOPROTEIN"/>
    <property type="match status" value="1"/>
</dbReference>
<accession>A0A433RXD7</accession>
<evidence type="ECO:0000313" key="3">
    <source>
        <dbReference type="Proteomes" id="UP000288623"/>
    </source>
</evidence>
<gene>
    <name evidence="2" type="ORF">QI30_03270</name>
</gene>
<feature type="chain" id="PRO_5038862009" description="Lipoprotein" evidence="1">
    <location>
        <begin position="19"/>
        <end position="144"/>
    </location>
</feature>